<evidence type="ECO:0000256" key="1">
    <source>
        <dbReference type="ARBA" id="ARBA00022676"/>
    </source>
</evidence>
<keyword evidence="6" id="KW-1185">Reference proteome</keyword>
<keyword evidence="2" id="KW-0464">Manganese</keyword>
<evidence type="ECO:0000256" key="3">
    <source>
        <dbReference type="RuleBase" id="RU362027"/>
    </source>
</evidence>
<dbReference type="EMBL" id="JBBWWR010000005">
    <property type="protein sequence ID" value="KAK8965994.1"/>
    <property type="molecule type" value="Genomic_DNA"/>
</dbReference>
<dbReference type="EC" id="2.4.1.-" evidence="3"/>
<accession>A0ABR2MQL8</accession>
<keyword evidence="4" id="KW-0812">Transmembrane</keyword>
<keyword evidence="1" id="KW-0328">Glycosyltransferase</keyword>
<proteinExistence type="inferred from homology"/>
<dbReference type="InterPro" id="IPR050587">
    <property type="entry name" value="GNT1/Glycosyltrans_8"/>
</dbReference>
<sequence>MREKPERARAASYASKVSVIKCPIHLCSSISDDASKRRHPRNQNFNDVSKFIVPFPERSSCCKSRSLKPILLLIICGTFLTFIFAPVAYNERSPHSSSRFVDVGWIWERPVSDPRYLSELNVNWTQISKSITKLNGRTGKLKVGLLNFNISEINSWQQLIPRAELLVLHLDCAKANLTWEDLYPEWIDEEEESEVPTCVDLPDPRVPSSTLFDLIAVKLPCNRTTKNWSRDVARLHLQLAAAKLASRSHVDHFLAHVLLLTDCIPITNLFSCKNLIVREGNAWLYNPDLRILREKLQLPVGSCKLAVSLKADARPHLESGHRREAYATILHSAQMYVCGAIVAARSIRLAGSTRDLVILVDETISKHHRDGLEDAGWKVRTIQRIRNPKAERDAYNEWNYSKFRLWQLTDYDKIIFIDADLLILRNIDFLFTMPEITATGNNGTLFNSGVMVVEPSNCTFQMLMDHINVVESYNGGDQGFLNEIFTWWHRIPKHMNFLKHFWAGDEEEIKRKKIRLFGANPPVLYVLHYLGLKPWLCFRDYDCNWNVDILQEFASDVAHATWWRVHDTMSENLQSYCLLRSKQKAALEWDRRQAEKARYLDGHWKWKITDPRLKICFEKFCFWESMLWHWGETNWTDNKTLWVANTTTP</sequence>
<evidence type="ECO:0000313" key="6">
    <source>
        <dbReference type="Proteomes" id="UP001412067"/>
    </source>
</evidence>
<reference evidence="5 6" key="1">
    <citation type="journal article" date="2022" name="Nat. Plants">
        <title>Genomes of leafy and leafless Platanthera orchids illuminate the evolution of mycoheterotrophy.</title>
        <authorList>
            <person name="Li M.H."/>
            <person name="Liu K.W."/>
            <person name="Li Z."/>
            <person name="Lu H.C."/>
            <person name="Ye Q.L."/>
            <person name="Zhang D."/>
            <person name="Wang J.Y."/>
            <person name="Li Y.F."/>
            <person name="Zhong Z.M."/>
            <person name="Liu X."/>
            <person name="Yu X."/>
            <person name="Liu D.K."/>
            <person name="Tu X.D."/>
            <person name="Liu B."/>
            <person name="Hao Y."/>
            <person name="Liao X.Y."/>
            <person name="Jiang Y.T."/>
            <person name="Sun W.H."/>
            <person name="Chen J."/>
            <person name="Chen Y.Q."/>
            <person name="Ai Y."/>
            <person name="Zhai J.W."/>
            <person name="Wu S.S."/>
            <person name="Zhou Z."/>
            <person name="Hsiao Y.Y."/>
            <person name="Wu W.L."/>
            <person name="Chen Y.Y."/>
            <person name="Lin Y.F."/>
            <person name="Hsu J.L."/>
            <person name="Li C.Y."/>
            <person name="Wang Z.W."/>
            <person name="Zhao X."/>
            <person name="Zhong W.Y."/>
            <person name="Ma X.K."/>
            <person name="Ma L."/>
            <person name="Huang J."/>
            <person name="Chen G.Z."/>
            <person name="Huang M.Z."/>
            <person name="Huang L."/>
            <person name="Peng D.H."/>
            <person name="Luo Y.B."/>
            <person name="Zou S.Q."/>
            <person name="Chen S.P."/>
            <person name="Lan S."/>
            <person name="Tsai W.C."/>
            <person name="Van de Peer Y."/>
            <person name="Liu Z.J."/>
        </authorList>
    </citation>
    <scope>NUCLEOTIDE SEQUENCE [LARGE SCALE GENOMIC DNA]</scope>
    <source>
        <strain evidence="5">Lor288</strain>
    </source>
</reference>
<keyword evidence="4" id="KW-0472">Membrane</keyword>
<evidence type="ECO:0000256" key="2">
    <source>
        <dbReference type="ARBA" id="ARBA00023211"/>
    </source>
</evidence>
<dbReference type="Gene3D" id="3.90.550.10">
    <property type="entry name" value="Spore Coat Polysaccharide Biosynthesis Protein SpsA, Chain A"/>
    <property type="match status" value="1"/>
</dbReference>
<evidence type="ECO:0000313" key="5">
    <source>
        <dbReference type="EMBL" id="KAK8965994.1"/>
    </source>
</evidence>
<dbReference type="Pfam" id="PF01501">
    <property type="entry name" value="Glyco_transf_8"/>
    <property type="match status" value="1"/>
</dbReference>
<feature type="transmembrane region" description="Helical" evidence="4">
    <location>
        <begin position="70"/>
        <end position="89"/>
    </location>
</feature>
<keyword evidence="4" id="KW-1133">Transmembrane helix</keyword>
<dbReference type="SUPFAM" id="SSF53448">
    <property type="entry name" value="Nucleotide-diphospho-sugar transferases"/>
    <property type="match status" value="1"/>
</dbReference>
<protein>
    <recommendedName>
        <fullName evidence="3">Hexosyltransferase</fullName>
        <ecNumber evidence="3">2.4.1.-</ecNumber>
    </recommendedName>
</protein>
<comment type="caution">
    <text evidence="5">The sequence shown here is derived from an EMBL/GenBank/DDBJ whole genome shotgun (WGS) entry which is preliminary data.</text>
</comment>
<dbReference type="PANTHER" id="PTHR11183">
    <property type="entry name" value="GLYCOGENIN SUBFAMILY MEMBER"/>
    <property type="match status" value="1"/>
</dbReference>
<organism evidence="5 6">
    <name type="scientific">Platanthera guangdongensis</name>
    <dbReference type="NCBI Taxonomy" id="2320717"/>
    <lineage>
        <taxon>Eukaryota</taxon>
        <taxon>Viridiplantae</taxon>
        <taxon>Streptophyta</taxon>
        <taxon>Embryophyta</taxon>
        <taxon>Tracheophyta</taxon>
        <taxon>Spermatophyta</taxon>
        <taxon>Magnoliopsida</taxon>
        <taxon>Liliopsida</taxon>
        <taxon>Asparagales</taxon>
        <taxon>Orchidaceae</taxon>
        <taxon>Orchidoideae</taxon>
        <taxon>Orchideae</taxon>
        <taxon>Orchidinae</taxon>
        <taxon>Platanthera</taxon>
    </lineage>
</organism>
<evidence type="ECO:0000256" key="4">
    <source>
        <dbReference type="SAM" id="Phobius"/>
    </source>
</evidence>
<gene>
    <name evidence="5" type="primary">GUX1</name>
    <name evidence="5" type="ORF">KSP40_PGU012454</name>
</gene>
<dbReference type="CDD" id="cd02537">
    <property type="entry name" value="GT8_Glycogenin"/>
    <property type="match status" value="1"/>
</dbReference>
<keyword evidence="1" id="KW-0808">Transferase</keyword>
<dbReference type="Proteomes" id="UP001412067">
    <property type="component" value="Unassembled WGS sequence"/>
</dbReference>
<dbReference type="InterPro" id="IPR029044">
    <property type="entry name" value="Nucleotide-diphossugar_trans"/>
</dbReference>
<comment type="similarity">
    <text evidence="3">Belongs to the glycosyltransferase 8 family.</text>
</comment>
<dbReference type="InterPro" id="IPR002495">
    <property type="entry name" value="Glyco_trans_8"/>
</dbReference>
<name>A0ABR2MQL8_9ASPA</name>